<feature type="transmembrane region" description="Helical" evidence="2">
    <location>
        <begin position="83"/>
        <end position="103"/>
    </location>
</feature>
<feature type="transmembrane region" description="Helical" evidence="2">
    <location>
        <begin position="445"/>
        <end position="469"/>
    </location>
</feature>
<feature type="transmembrane region" description="Helical" evidence="2">
    <location>
        <begin position="42"/>
        <end position="63"/>
    </location>
</feature>
<keyword evidence="4" id="KW-1185">Reference proteome</keyword>
<feature type="transmembrane region" description="Helical" evidence="2">
    <location>
        <begin position="274"/>
        <end position="291"/>
    </location>
</feature>
<dbReference type="Proteomes" id="UP000095705">
    <property type="component" value="Unassembled WGS sequence"/>
</dbReference>
<evidence type="ECO:0008006" key="5">
    <source>
        <dbReference type="Google" id="ProtNLM"/>
    </source>
</evidence>
<evidence type="ECO:0000256" key="2">
    <source>
        <dbReference type="SAM" id="Phobius"/>
    </source>
</evidence>
<accession>A0A1E5PUL1</accession>
<reference evidence="3 4" key="1">
    <citation type="submission" date="2016-08" db="EMBL/GenBank/DDBJ databases">
        <title>The complete genome of Streptomyces subrutilus 10-1-1.</title>
        <authorList>
            <person name="Chen X."/>
        </authorList>
    </citation>
    <scope>NUCLEOTIDE SEQUENCE [LARGE SCALE GENOMIC DNA]</scope>
    <source>
        <strain evidence="3 4">10-1-1</strain>
    </source>
</reference>
<feature type="transmembrane region" description="Helical" evidence="2">
    <location>
        <begin position="115"/>
        <end position="137"/>
    </location>
</feature>
<dbReference type="RefSeq" id="WP_069921518.1">
    <property type="nucleotide sequence ID" value="NZ_MEHK01000001.1"/>
</dbReference>
<protein>
    <recommendedName>
        <fullName evidence="5">Galactan 5-O-arabinofuranosyltransferase</fullName>
    </recommendedName>
</protein>
<comment type="caution">
    <text evidence="3">The sequence shown here is derived from an EMBL/GenBank/DDBJ whole genome shotgun (WGS) entry which is preliminary data.</text>
</comment>
<dbReference type="AlphaFoldDB" id="A0A1E5PUL1"/>
<keyword evidence="2" id="KW-1133">Transmembrane helix</keyword>
<feature type="transmembrane region" description="Helical" evidence="2">
    <location>
        <begin position="322"/>
        <end position="342"/>
    </location>
</feature>
<evidence type="ECO:0000313" key="3">
    <source>
        <dbReference type="EMBL" id="OEJ33276.1"/>
    </source>
</evidence>
<evidence type="ECO:0000256" key="1">
    <source>
        <dbReference type="SAM" id="MobiDB-lite"/>
    </source>
</evidence>
<feature type="transmembrane region" description="Helical" evidence="2">
    <location>
        <begin position="416"/>
        <end position="433"/>
    </location>
</feature>
<feature type="transmembrane region" description="Helical" evidence="2">
    <location>
        <begin position="297"/>
        <end position="315"/>
    </location>
</feature>
<feature type="transmembrane region" description="Helical" evidence="2">
    <location>
        <begin position="496"/>
        <end position="520"/>
    </location>
</feature>
<keyword evidence="2" id="KW-0812">Transmembrane</keyword>
<sequence>MTHLAPEEVGEAGAPAPRPAPTAEGKNRLSSSWGPAWLSRRWVLPLAEAVVSLVAALGFTLLSTHISVNPLIRVGQVSGLAKLQQYVAVLGLPLLAVLLYTAHRGSLLRHQVAKRLVCAALAGLATGVLAGGVVVALRGTPWGLGGQEGDPSALIAMANSFLHGESMSGIYPPLFPGLMAVWAKIRYDVPGGTGFALKDFQIFFTAIAGPMTYLAWRLLLRPFWALLIAVPSALLCMDPIRPYSHGSMLVLLPLLAYCLREMRRSAERPLRRSLLRGAVLGLVFGVVFLWYSGWYVWAAPGVFVLALFLFPWRAGRTAVKRAGVFVGVTLLTAGVVGAPLIYQMARLGSQTPDRYAFLAVYVDPAYVLGWVSDRSGKLEYQTWPAAGEMAGQSGFALLLLFAVGLGVGLALRNIMVLTAAATLAGAWLARFWFASHMAHDKAVQLYPRTTWIIMYCLMILAVLGMMAVVNRGSGWAERTLRPSGAAPAARVVPRRVVAQLAAGMVCAIALFATMGASWSVNRYMPQSDNMTMGIDAWRAHTIKKADGTCPRYAPNKKNCADIVTNDWRQNPDDGELWCGGIGPLNWKTVCGRKAPASELKKEEQEQKAKQ</sequence>
<feature type="transmembrane region" description="Helical" evidence="2">
    <location>
        <begin position="200"/>
        <end position="216"/>
    </location>
</feature>
<dbReference type="EMBL" id="MEHK01000001">
    <property type="protein sequence ID" value="OEJ33276.1"/>
    <property type="molecule type" value="Genomic_DNA"/>
</dbReference>
<feature type="transmembrane region" description="Helical" evidence="2">
    <location>
        <begin position="393"/>
        <end position="410"/>
    </location>
</feature>
<organism evidence="3 4">
    <name type="scientific">Streptomyces subrutilus</name>
    <dbReference type="NCBI Taxonomy" id="36818"/>
    <lineage>
        <taxon>Bacteria</taxon>
        <taxon>Bacillati</taxon>
        <taxon>Actinomycetota</taxon>
        <taxon>Actinomycetes</taxon>
        <taxon>Kitasatosporales</taxon>
        <taxon>Streptomycetaceae</taxon>
        <taxon>Streptomyces</taxon>
    </lineage>
</organism>
<evidence type="ECO:0000313" key="4">
    <source>
        <dbReference type="Proteomes" id="UP000095705"/>
    </source>
</evidence>
<gene>
    <name evidence="3" type="ORF">BGK67_19850</name>
</gene>
<dbReference type="STRING" id="36818.BGK67_19850"/>
<dbReference type="OrthoDB" id="3918253at2"/>
<name>A0A1E5PUL1_9ACTN</name>
<proteinExistence type="predicted"/>
<keyword evidence="2" id="KW-0472">Membrane</keyword>
<feature type="region of interest" description="Disordered" evidence="1">
    <location>
        <begin position="1"/>
        <end position="31"/>
    </location>
</feature>